<dbReference type="PANTHER" id="PTHR43670:SF120">
    <property type="entry name" value="17.5 KDA CLASS I HEAT SHOCK PROTEIN-LIKE"/>
    <property type="match status" value="1"/>
</dbReference>
<name>A0A1J6JM07_NICAT</name>
<dbReference type="Pfam" id="PF00011">
    <property type="entry name" value="HSP20"/>
    <property type="match status" value="1"/>
</dbReference>
<evidence type="ECO:0000256" key="2">
    <source>
        <dbReference type="ARBA" id="ARBA00022475"/>
    </source>
</evidence>
<keyword evidence="2" id="KW-1003">Cell membrane</keyword>
<evidence type="ECO:0000256" key="7">
    <source>
        <dbReference type="SAM" id="Phobius"/>
    </source>
</evidence>
<feature type="compositionally biased region" description="Basic and acidic residues" evidence="6">
    <location>
        <begin position="124"/>
        <end position="135"/>
    </location>
</feature>
<evidence type="ECO:0000313" key="10">
    <source>
        <dbReference type="EMBL" id="OIT33424.1"/>
    </source>
</evidence>
<keyword evidence="7" id="KW-0812">Transmembrane</keyword>
<dbReference type="SUPFAM" id="SSF49764">
    <property type="entry name" value="HSP20-like chaperones"/>
    <property type="match status" value="1"/>
</dbReference>
<keyword evidence="11" id="KW-1185">Reference proteome</keyword>
<dbReference type="STRING" id="49451.A0A1J6JM07"/>
<feature type="transmembrane region" description="Helical" evidence="7">
    <location>
        <begin position="192"/>
        <end position="209"/>
    </location>
</feature>
<gene>
    <name evidence="10" type="ORF">A4A49_43459</name>
    <name evidence="9" type="ORF">A4A49_58117</name>
</gene>
<dbReference type="PANTHER" id="PTHR43670">
    <property type="entry name" value="HEAT SHOCK PROTEIN 26"/>
    <property type="match status" value="1"/>
</dbReference>
<protein>
    <recommendedName>
        <fullName evidence="8">SHSP domain-containing protein</fullName>
    </recommendedName>
</protein>
<comment type="subcellular location">
    <subcellularLocation>
        <location evidence="1">Cell membrane</location>
        <topology evidence="1">Single-pass membrane protein</topology>
    </subcellularLocation>
</comment>
<evidence type="ECO:0000256" key="3">
    <source>
        <dbReference type="ARBA" id="ARBA00022821"/>
    </source>
</evidence>
<keyword evidence="3" id="KW-0611">Plant defense</keyword>
<dbReference type="InterPro" id="IPR008978">
    <property type="entry name" value="HSP20-like_chaperone"/>
</dbReference>
<proteinExistence type="inferred from homology"/>
<keyword evidence="7" id="KW-0472">Membrane</keyword>
<evidence type="ECO:0000259" key="8">
    <source>
        <dbReference type="PROSITE" id="PS01031"/>
    </source>
</evidence>
<evidence type="ECO:0000256" key="5">
    <source>
        <dbReference type="RuleBase" id="RU003616"/>
    </source>
</evidence>
<comment type="similarity">
    <text evidence="4 5">Belongs to the small heat shock protein (HSP20) family.</text>
</comment>
<dbReference type="EMBL" id="MJEQ01000887">
    <property type="protein sequence ID" value="OIT33424.1"/>
    <property type="molecule type" value="Genomic_DNA"/>
</dbReference>
<dbReference type="Gramene" id="OIT18802">
    <property type="protein sequence ID" value="OIT18802"/>
    <property type="gene ID" value="A4A49_58117"/>
</dbReference>
<dbReference type="OMA" id="KMIIITA"/>
<feature type="region of interest" description="Disordered" evidence="6">
    <location>
        <begin position="113"/>
        <end position="169"/>
    </location>
</feature>
<evidence type="ECO:0000256" key="6">
    <source>
        <dbReference type="SAM" id="MobiDB-lite"/>
    </source>
</evidence>
<evidence type="ECO:0000313" key="11">
    <source>
        <dbReference type="Proteomes" id="UP000187609"/>
    </source>
</evidence>
<dbReference type="Gene3D" id="2.60.40.790">
    <property type="match status" value="1"/>
</dbReference>
<feature type="compositionally biased region" description="Basic and acidic residues" evidence="6">
    <location>
        <begin position="142"/>
        <end position="158"/>
    </location>
</feature>
<dbReference type="EMBL" id="MJEQ01017123">
    <property type="protein sequence ID" value="OIT18802.1"/>
    <property type="molecule type" value="Genomic_DNA"/>
</dbReference>
<reference evidence="9 11" key="1">
    <citation type="submission" date="2016-11" db="EMBL/GenBank/DDBJ databases">
        <title>The genome of Nicotiana attenuata.</title>
        <authorList>
            <person name="Xu S."/>
            <person name="Brockmoeller T."/>
            <person name="Gaquerel E."/>
            <person name="Navarro A."/>
            <person name="Kuhl H."/>
            <person name="Gase K."/>
            <person name="Ling Z."/>
            <person name="Zhou W."/>
            <person name="Kreitzer C."/>
            <person name="Stanke M."/>
            <person name="Tang H."/>
            <person name="Lyons E."/>
            <person name="Pandey P."/>
            <person name="Pandey S.P."/>
            <person name="Timmermann B."/>
            <person name="Baldwin I.T."/>
        </authorList>
    </citation>
    <scope>NUCLEOTIDE SEQUENCE [LARGE SCALE GENOMIC DNA]</scope>
    <source>
        <strain evidence="11">cv. UT</strain>
        <strain evidence="9">UT</strain>
        <tissue evidence="9">Leaves</tissue>
    </source>
</reference>
<dbReference type="Gramene" id="OIT33424">
    <property type="protein sequence ID" value="OIT33424"/>
    <property type="gene ID" value="A4A49_43459"/>
</dbReference>
<dbReference type="KEGG" id="nau:109206036"/>
<dbReference type="InterPro" id="IPR002068">
    <property type="entry name" value="A-crystallin/Hsp20_dom"/>
</dbReference>
<dbReference type="Proteomes" id="UP000187609">
    <property type="component" value="Unassembled WGS sequence"/>
</dbReference>
<evidence type="ECO:0000313" key="9">
    <source>
        <dbReference type="EMBL" id="OIT18802.1"/>
    </source>
</evidence>
<feature type="domain" description="SHSP" evidence="8">
    <location>
        <begin position="19"/>
        <end position="124"/>
    </location>
</feature>
<keyword evidence="7" id="KW-1133">Transmembrane helix</keyword>
<dbReference type="GO" id="GO:0006952">
    <property type="term" value="P:defense response"/>
    <property type="evidence" value="ECO:0007669"/>
    <property type="project" value="UniProtKB-KW"/>
</dbReference>
<dbReference type="GO" id="GO:0005886">
    <property type="term" value="C:plasma membrane"/>
    <property type="evidence" value="ECO:0007669"/>
    <property type="project" value="UniProtKB-SubCell"/>
</dbReference>
<sequence>MSHLGDYRGGVNWTSSTNSIYEDLEPSSGWIEDTNNHYLLIDLPEGFKREEVKLQVDIFGNITVSGERKVSEYKYIRFKISTKAPEKSKCEDTSARLEDGILYVIIPKELPENKEGDDVATDSNSHEENQQKKPEEEEGPISDDKEQSQNAKEEKSEASEEEEFHDAKMAKKWHGNNLLVAAAKETMRKNKMIIITALIAFSLGVLVSHKCQSSKID</sequence>
<dbReference type="GO" id="GO:0034605">
    <property type="term" value="P:cellular response to heat"/>
    <property type="evidence" value="ECO:0007669"/>
    <property type="project" value="TreeGrafter"/>
</dbReference>
<dbReference type="CDD" id="cd06464">
    <property type="entry name" value="ACD_sHsps-like"/>
    <property type="match status" value="1"/>
</dbReference>
<evidence type="ECO:0000256" key="4">
    <source>
        <dbReference type="PROSITE-ProRule" id="PRU00285"/>
    </source>
</evidence>
<evidence type="ECO:0000256" key="1">
    <source>
        <dbReference type="ARBA" id="ARBA00004162"/>
    </source>
</evidence>
<dbReference type="AlphaFoldDB" id="A0A1J6JM07"/>
<comment type="caution">
    <text evidence="9">The sequence shown here is derived from an EMBL/GenBank/DDBJ whole genome shotgun (WGS) entry which is preliminary data.</text>
</comment>
<dbReference type="SMR" id="A0A1J6JM07"/>
<dbReference type="PROSITE" id="PS01031">
    <property type="entry name" value="SHSP"/>
    <property type="match status" value="1"/>
</dbReference>
<dbReference type="KEGG" id="nau:109222271"/>
<accession>A0A1J6JM07</accession>
<dbReference type="OrthoDB" id="1292861at2759"/>
<organism evidence="9 11">
    <name type="scientific">Nicotiana attenuata</name>
    <name type="common">Coyote tobacco</name>
    <dbReference type="NCBI Taxonomy" id="49451"/>
    <lineage>
        <taxon>Eukaryota</taxon>
        <taxon>Viridiplantae</taxon>
        <taxon>Streptophyta</taxon>
        <taxon>Embryophyta</taxon>
        <taxon>Tracheophyta</taxon>
        <taxon>Spermatophyta</taxon>
        <taxon>Magnoliopsida</taxon>
        <taxon>eudicotyledons</taxon>
        <taxon>Gunneridae</taxon>
        <taxon>Pentapetalae</taxon>
        <taxon>asterids</taxon>
        <taxon>lamiids</taxon>
        <taxon>Solanales</taxon>
        <taxon>Solanaceae</taxon>
        <taxon>Nicotianoideae</taxon>
        <taxon>Nicotianeae</taxon>
        <taxon>Nicotiana</taxon>
    </lineage>
</organism>